<feature type="transmembrane region" description="Helical" evidence="1">
    <location>
        <begin position="12"/>
        <end position="32"/>
    </location>
</feature>
<keyword evidence="1" id="KW-0812">Transmembrane</keyword>
<name>A0A4V5PN66_9BACT</name>
<protein>
    <submittedName>
        <fullName evidence="2">Uncharacterized protein</fullName>
    </submittedName>
</protein>
<accession>A0A4V5PN66</accession>
<dbReference type="AlphaFoldDB" id="A0A4V5PN66"/>
<dbReference type="Proteomes" id="UP000309215">
    <property type="component" value="Unassembled WGS sequence"/>
</dbReference>
<comment type="caution">
    <text evidence="2">The sequence shown here is derived from an EMBL/GenBank/DDBJ whole genome shotgun (WGS) entry which is preliminary data.</text>
</comment>
<organism evidence="2 3">
    <name type="scientific">Polyangium fumosum</name>
    <dbReference type="NCBI Taxonomy" id="889272"/>
    <lineage>
        <taxon>Bacteria</taxon>
        <taxon>Pseudomonadati</taxon>
        <taxon>Myxococcota</taxon>
        <taxon>Polyangia</taxon>
        <taxon>Polyangiales</taxon>
        <taxon>Polyangiaceae</taxon>
        <taxon>Polyangium</taxon>
    </lineage>
</organism>
<sequence>MGIPPRASAAEISLVLLGCGAFVALSPLRLAWAHPGRTWLAPFLVWALLIALAALAARGERRGRGS</sequence>
<evidence type="ECO:0000256" key="1">
    <source>
        <dbReference type="SAM" id="Phobius"/>
    </source>
</evidence>
<keyword evidence="3" id="KW-1185">Reference proteome</keyword>
<reference evidence="2 3" key="1">
    <citation type="submission" date="2019-04" db="EMBL/GenBank/DDBJ databases">
        <authorList>
            <person name="Li Y."/>
            <person name="Wang J."/>
        </authorList>
    </citation>
    <scope>NUCLEOTIDE SEQUENCE [LARGE SCALE GENOMIC DNA]</scope>
    <source>
        <strain evidence="2 3">DSM 14668</strain>
    </source>
</reference>
<proteinExistence type="predicted"/>
<keyword evidence="1" id="KW-0472">Membrane</keyword>
<dbReference type="RefSeq" id="WP_136929014.1">
    <property type="nucleotide sequence ID" value="NZ_SSMQ01000009.1"/>
</dbReference>
<gene>
    <name evidence="2" type="ORF">E8A74_11575</name>
</gene>
<evidence type="ECO:0000313" key="3">
    <source>
        <dbReference type="Proteomes" id="UP000309215"/>
    </source>
</evidence>
<keyword evidence="1" id="KW-1133">Transmembrane helix</keyword>
<feature type="transmembrane region" description="Helical" evidence="1">
    <location>
        <begin position="38"/>
        <end position="57"/>
    </location>
</feature>
<evidence type="ECO:0000313" key="2">
    <source>
        <dbReference type="EMBL" id="TKD09791.1"/>
    </source>
</evidence>
<dbReference type="EMBL" id="SSMQ01000009">
    <property type="protein sequence ID" value="TKD09791.1"/>
    <property type="molecule type" value="Genomic_DNA"/>
</dbReference>